<dbReference type="InterPro" id="IPR015943">
    <property type="entry name" value="WD40/YVTN_repeat-like_dom_sf"/>
</dbReference>
<accession>X0WTX5</accession>
<proteinExistence type="predicted"/>
<dbReference type="Gene3D" id="2.130.10.10">
    <property type="entry name" value="YVTN repeat-like/Quinoprotein amine dehydrogenase"/>
    <property type="match status" value="1"/>
</dbReference>
<feature type="non-terminal residue" evidence="1">
    <location>
        <position position="64"/>
    </location>
</feature>
<evidence type="ECO:0000313" key="1">
    <source>
        <dbReference type="EMBL" id="GAG34434.1"/>
    </source>
</evidence>
<organism evidence="1">
    <name type="scientific">marine sediment metagenome</name>
    <dbReference type="NCBI Taxonomy" id="412755"/>
    <lineage>
        <taxon>unclassified sequences</taxon>
        <taxon>metagenomes</taxon>
        <taxon>ecological metagenomes</taxon>
    </lineage>
</organism>
<comment type="caution">
    <text evidence="1">The sequence shown here is derived from an EMBL/GenBank/DDBJ whole genome shotgun (WGS) entry which is preliminary data.</text>
</comment>
<name>X0WTX5_9ZZZZ</name>
<dbReference type="AlphaFoldDB" id="X0WTX5"/>
<sequence>MKRVLVLGVVLLLVIGSAVATSPQTPEWTVYNTDNSGLPHLDVEALAIDGQRNKWIGTLNDGLA</sequence>
<protein>
    <submittedName>
        <fullName evidence="1">Uncharacterized protein</fullName>
    </submittedName>
</protein>
<reference evidence="1" key="1">
    <citation type="journal article" date="2014" name="Front. Microbiol.">
        <title>High frequency of phylogenetically diverse reductive dehalogenase-homologous genes in deep subseafloor sedimentary metagenomes.</title>
        <authorList>
            <person name="Kawai M."/>
            <person name="Futagami T."/>
            <person name="Toyoda A."/>
            <person name="Takaki Y."/>
            <person name="Nishi S."/>
            <person name="Hori S."/>
            <person name="Arai W."/>
            <person name="Tsubouchi T."/>
            <person name="Morono Y."/>
            <person name="Uchiyama I."/>
            <person name="Ito T."/>
            <person name="Fujiyama A."/>
            <person name="Inagaki F."/>
            <person name="Takami H."/>
        </authorList>
    </citation>
    <scope>NUCLEOTIDE SEQUENCE</scope>
    <source>
        <strain evidence="1">Expedition CK06-06</strain>
    </source>
</reference>
<dbReference type="EMBL" id="BARS01048241">
    <property type="protein sequence ID" value="GAG34434.1"/>
    <property type="molecule type" value="Genomic_DNA"/>
</dbReference>
<gene>
    <name evidence="1" type="ORF">S01H1_72348</name>
</gene>